<protein>
    <submittedName>
        <fullName evidence="7">Membrane protein</fullName>
    </submittedName>
</protein>
<dbReference type="GO" id="GO:0005886">
    <property type="term" value="C:plasma membrane"/>
    <property type="evidence" value="ECO:0007669"/>
    <property type="project" value="UniProtKB-SubCell"/>
</dbReference>
<feature type="transmembrane region" description="Helical" evidence="6">
    <location>
        <begin position="248"/>
        <end position="271"/>
    </location>
</feature>
<reference evidence="7 8" key="1">
    <citation type="submission" date="2016-10" db="EMBL/GenBank/DDBJ databases">
        <authorList>
            <person name="de Groot N.N."/>
        </authorList>
    </citation>
    <scope>NUCLEOTIDE SEQUENCE [LARGE SCALE GENOMIC DNA]</scope>
    <source>
        <strain evidence="7 8">DSM 11443</strain>
    </source>
</reference>
<keyword evidence="2" id="KW-1003">Cell membrane</keyword>
<dbReference type="Proteomes" id="UP000198977">
    <property type="component" value="Unassembled WGS sequence"/>
</dbReference>
<sequence>MKRSLPTRPILYWQAFRASLTHVAENDLSLISAGVAFFSMLSMFPALAAIIALFGLISDPAVVVAQLEDVRGLLPHDVYNLINAQVVSLVNTSADKLSWAGVLSLLFALWSARAGVGAMMKGLNNVYSERNRKAAHHYARALILTIALVFVGIIAMLMLVVAPVILAFFPLGGLGNFAVEFLRWAIAIAVLLMGVGVLYRYGPNRKAAQMQWLSIGAILAVASWAAVSIGFSYYVANFGNYNQVYGSIGAVIAMLIWLWITSFLVLLGASLNAQIELRTKSDSTTGRAKPLGKRGAYVADHVVDVDG</sequence>
<proteinExistence type="predicted"/>
<keyword evidence="8" id="KW-1185">Reference proteome</keyword>
<dbReference type="PANTHER" id="PTHR30213:SF0">
    <property type="entry name" value="UPF0761 MEMBRANE PROTEIN YIHY"/>
    <property type="match status" value="1"/>
</dbReference>
<name>A0A1I1XXS6_9RHOB</name>
<dbReference type="Pfam" id="PF03631">
    <property type="entry name" value="Virul_fac_BrkB"/>
    <property type="match status" value="1"/>
</dbReference>
<gene>
    <name evidence="7" type="ORF">SAMN04488523_10563</name>
</gene>
<evidence type="ECO:0000256" key="4">
    <source>
        <dbReference type="ARBA" id="ARBA00022989"/>
    </source>
</evidence>
<evidence type="ECO:0000256" key="5">
    <source>
        <dbReference type="ARBA" id="ARBA00023136"/>
    </source>
</evidence>
<accession>A0A1I1XXS6</accession>
<dbReference type="PIRSF" id="PIRSF035875">
    <property type="entry name" value="RNase_BN"/>
    <property type="match status" value="1"/>
</dbReference>
<dbReference type="OrthoDB" id="9781030at2"/>
<dbReference type="STRING" id="74348.SAMN04488523_10563"/>
<dbReference type="PANTHER" id="PTHR30213">
    <property type="entry name" value="INNER MEMBRANE PROTEIN YHJD"/>
    <property type="match status" value="1"/>
</dbReference>
<keyword evidence="5 6" id="KW-0472">Membrane</keyword>
<feature type="transmembrane region" description="Helical" evidence="6">
    <location>
        <begin position="181"/>
        <end position="201"/>
    </location>
</feature>
<evidence type="ECO:0000313" key="7">
    <source>
        <dbReference type="EMBL" id="SFE12032.1"/>
    </source>
</evidence>
<dbReference type="AlphaFoldDB" id="A0A1I1XXS6"/>
<comment type="subcellular location">
    <subcellularLocation>
        <location evidence="1">Cell membrane</location>
        <topology evidence="1">Multi-pass membrane protein</topology>
    </subcellularLocation>
</comment>
<dbReference type="NCBIfam" id="TIGR00765">
    <property type="entry name" value="yihY_not_rbn"/>
    <property type="match status" value="1"/>
</dbReference>
<keyword evidence="4 6" id="KW-1133">Transmembrane helix</keyword>
<feature type="transmembrane region" description="Helical" evidence="6">
    <location>
        <begin position="97"/>
        <end position="120"/>
    </location>
</feature>
<dbReference type="EMBL" id="FOMW01000005">
    <property type="protein sequence ID" value="SFE12032.1"/>
    <property type="molecule type" value="Genomic_DNA"/>
</dbReference>
<evidence type="ECO:0000256" key="2">
    <source>
        <dbReference type="ARBA" id="ARBA00022475"/>
    </source>
</evidence>
<dbReference type="RefSeq" id="WP_093923329.1">
    <property type="nucleotide sequence ID" value="NZ_FOMW01000005.1"/>
</dbReference>
<evidence type="ECO:0000256" key="3">
    <source>
        <dbReference type="ARBA" id="ARBA00022692"/>
    </source>
</evidence>
<organism evidence="7 8">
    <name type="scientific">Sulfitobacter brevis</name>
    <dbReference type="NCBI Taxonomy" id="74348"/>
    <lineage>
        <taxon>Bacteria</taxon>
        <taxon>Pseudomonadati</taxon>
        <taxon>Pseudomonadota</taxon>
        <taxon>Alphaproteobacteria</taxon>
        <taxon>Rhodobacterales</taxon>
        <taxon>Roseobacteraceae</taxon>
        <taxon>Sulfitobacter</taxon>
    </lineage>
</organism>
<feature type="transmembrane region" description="Helical" evidence="6">
    <location>
        <begin position="213"/>
        <end position="236"/>
    </location>
</feature>
<evidence type="ECO:0000256" key="1">
    <source>
        <dbReference type="ARBA" id="ARBA00004651"/>
    </source>
</evidence>
<evidence type="ECO:0000313" key="8">
    <source>
        <dbReference type="Proteomes" id="UP000198977"/>
    </source>
</evidence>
<feature type="transmembrane region" description="Helical" evidence="6">
    <location>
        <begin position="35"/>
        <end position="57"/>
    </location>
</feature>
<evidence type="ECO:0000256" key="6">
    <source>
        <dbReference type="SAM" id="Phobius"/>
    </source>
</evidence>
<feature type="transmembrane region" description="Helical" evidence="6">
    <location>
        <begin position="141"/>
        <end position="169"/>
    </location>
</feature>
<dbReference type="InterPro" id="IPR017039">
    <property type="entry name" value="Virul_fac_BrkB"/>
</dbReference>
<keyword evidence="3 6" id="KW-0812">Transmembrane</keyword>